<dbReference type="GO" id="GO:0005524">
    <property type="term" value="F:ATP binding"/>
    <property type="evidence" value="ECO:0007669"/>
    <property type="project" value="UniProtKB-UniRule"/>
</dbReference>
<dbReference type="Pfam" id="PF00271">
    <property type="entry name" value="Helicase_C"/>
    <property type="match status" value="1"/>
</dbReference>
<accession>A0A9K3DD57</accession>
<dbReference type="InterPro" id="IPR001650">
    <property type="entry name" value="Helicase_C-like"/>
</dbReference>
<evidence type="ECO:0000256" key="4">
    <source>
        <dbReference type="ARBA" id="ARBA00022884"/>
    </source>
</evidence>
<keyword evidence="5" id="KW-0347">Helicase</keyword>
<dbReference type="EMBL" id="BDIP01008203">
    <property type="protein sequence ID" value="GIQ91714.1"/>
    <property type="molecule type" value="Genomic_DNA"/>
</dbReference>
<comment type="function">
    <text evidence="5">RNA helicase.</text>
</comment>
<dbReference type="GO" id="GO:0003724">
    <property type="term" value="F:RNA helicase activity"/>
    <property type="evidence" value="ECO:0007669"/>
    <property type="project" value="UniProtKB-EC"/>
</dbReference>
<dbReference type="PANTHER" id="PTHR24031">
    <property type="entry name" value="RNA HELICASE"/>
    <property type="match status" value="1"/>
</dbReference>
<feature type="domain" description="Helicase C-terminal" evidence="6">
    <location>
        <begin position="1"/>
        <end position="94"/>
    </location>
</feature>
<evidence type="ECO:0000256" key="5">
    <source>
        <dbReference type="RuleBase" id="RU365068"/>
    </source>
</evidence>
<keyword evidence="3 5" id="KW-0067">ATP-binding</keyword>
<keyword evidence="4 5" id="KW-0694">RNA-binding</keyword>
<sequence length="94" mass="10650">MVFFSSCASVQFHYDLVNFVGLTNVECLHGKMRQSDRLKTFKRYCSEESSGIMFSTDVAARGLDIPAVDWIVQVDPSENPNDYIHRVGRACRGE</sequence>
<dbReference type="GO" id="GO:0003723">
    <property type="term" value="F:RNA binding"/>
    <property type="evidence" value="ECO:0007669"/>
    <property type="project" value="UniProtKB-UniRule"/>
</dbReference>
<dbReference type="SUPFAM" id="SSF52540">
    <property type="entry name" value="P-loop containing nucleoside triphosphate hydrolases"/>
    <property type="match status" value="1"/>
</dbReference>
<keyword evidence="1 5" id="KW-0547">Nucleotide-binding</keyword>
<comment type="catalytic activity">
    <reaction evidence="5">
        <text>ATP + H2O = ADP + phosphate + H(+)</text>
        <dbReference type="Rhea" id="RHEA:13065"/>
        <dbReference type="ChEBI" id="CHEBI:15377"/>
        <dbReference type="ChEBI" id="CHEBI:15378"/>
        <dbReference type="ChEBI" id="CHEBI:30616"/>
        <dbReference type="ChEBI" id="CHEBI:43474"/>
        <dbReference type="ChEBI" id="CHEBI:456216"/>
        <dbReference type="EC" id="3.6.4.13"/>
    </reaction>
</comment>
<dbReference type="CDD" id="cd18787">
    <property type="entry name" value="SF2_C_DEAD"/>
    <property type="match status" value="1"/>
</dbReference>
<organism evidence="7 8">
    <name type="scientific">Kipferlia bialata</name>
    <dbReference type="NCBI Taxonomy" id="797122"/>
    <lineage>
        <taxon>Eukaryota</taxon>
        <taxon>Metamonada</taxon>
        <taxon>Carpediemonas-like organisms</taxon>
        <taxon>Kipferlia</taxon>
    </lineage>
</organism>
<evidence type="ECO:0000256" key="3">
    <source>
        <dbReference type="ARBA" id="ARBA00022840"/>
    </source>
</evidence>
<reference evidence="7 8" key="1">
    <citation type="journal article" date="2018" name="PLoS ONE">
        <title>The draft genome of Kipferlia bialata reveals reductive genome evolution in fornicate parasites.</title>
        <authorList>
            <person name="Tanifuji G."/>
            <person name="Takabayashi S."/>
            <person name="Kume K."/>
            <person name="Takagi M."/>
            <person name="Nakayama T."/>
            <person name="Kamikawa R."/>
            <person name="Inagaki Y."/>
            <person name="Hashimoto T."/>
        </authorList>
    </citation>
    <scope>NUCLEOTIDE SEQUENCE [LARGE SCALE GENOMIC DNA]</scope>
    <source>
        <strain evidence="7">NY0173</strain>
    </source>
</reference>
<name>A0A9K3DD57_9EUKA</name>
<dbReference type="SMART" id="SM00490">
    <property type="entry name" value="HELICc"/>
    <property type="match status" value="1"/>
</dbReference>
<comment type="domain">
    <text evidence="5">The Q motif is unique to and characteristic of the DEAD box family of RNA helicases and controls ATP binding and hydrolysis.</text>
</comment>
<keyword evidence="2 5" id="KW-0378">Hydrolase</keyword>
<dbReference type="Gene3D" id="3.40.50.300">
    <property type="entry name" value="P-loop containing nucleotide triphosphate hydrolases"/>
    <property type="match status" value="1"/>
</dbReference>
<gene>
    <name evidence="7" type="ORF">KIPB_015087</name>
</gene>
<comment type="similarity">
    <text evidence="5">Belongs to the DEAD box helicase family.</text>
</comment>
<dbReference type="InterPro" id="IPR027417">
    <property type="entry name" value="P-loop_NTPase"/>
</dbReference>
<keyword evidence="8" id="KW-1185">Reference proteome</keyword>
<dbReference type="EC" id="3.6.4.13" evidence="5"/>
<evidence type="ECO:0000256" key="2">
    <source>
        <dbReference type="ARBA" id="ARBA00022801"/>
    </source>
</evidence>
<evidence type="ECO:0000313" key="7">
    <source>
        <dbReference type="EMBL" id="GIQ91714.1"/>
    </source>
</evidence>
<proteinExistence type="inferred from homology"/>
<dbReference type="OrthoDB" id="10259640at2759"/>
<dbReference type="GO" id="GO:0016787">
    <property type="term" value="F:hydrolase activity"/>
    <property type="evidence" value="ECO:0007669"/>
    <property type="project" value="UniProtKB-KW"/>
</dbReference>
<dbReference type="PROSITE" id="PS51194">
    <property type="entry name" value="HELICASE_CTER"/>
    <property type="match status" value="1"/>
</dbReference>
<feature type="non-terminal residue" evidence="7">
    <location>
        <position position="1"/>
    </location>
</feature>
<evidence type="ECO:0000259" key="6">
    <source>
        <dbReference type="PROSITE" id="PS51194"/>
    </source>
</evidence>
<evidence type="ECO:0000313" key="8">
    <source>
        <dbReference type="Proteomes" id="UP000265618"/>
    </source>
</evidence>
<dbReference type="AlphaFoldDB" id="A0A9K3DD57"/>
<comment type="caution">
    <text evidence="7">The sequence shown here is derived from an EMBL/GenBank/DDBJ whole genome shotgun (WGS) entry which is preliminary data.</text>
</comment>
<dbReference type="Proteomes" id="UP000265618">
    <property type="component" value="Unassembled WGS sequence"/>
</dbReference>
<protein>
    <recommendedName>
        <fullName evidence="5">ATP-dependent RNA helicase</fullName>
        <ecNumber evidence="5">3.6.4.13</ecNumber>
    </recommendedName>
</protein>
<evidence type="ECO:0000256" key="1">
    <source>
        <dbReference type="ARBA" id="ARBA00022741"/>
    </source>
</evidence>